<gene>
    <name evidence="1" type="ORF">ACFOZ8_23270</name>
</gene>
<comment type="caution">
    <text evidence="1">The sequence shown here is derived from an EMBL/GenBank/DDBJ whole genome shotgun (WGS) entry which is preliminary data.</text>
</comment>
<dbReference type="Proteomes" id="UP001595715">
    <property type="component" value="Unassembled WGS sequence"/>
</dbReference>
<reference evidence="2" key="1">
    <citation type="journal article" date="2019" name="Int. J. Syst. Evol. Microbiol.">
        <title>The Global Catalogue of Microorganisms (GCM) 10K type strain sequencing project: providing services to taxonomists for standard genome sequencing and annotation.</title>
        <authorList>
            <consortium name="The Broad Institute Genomics Platform"/>
            <consortium name="The Broad Institute Genome Sequencing Center for Infectious Disease"/>
            <person name="Wu L."/>
            <person name="Ma J."/>
        </authorList>
    </citation>
    <scope>NUCLEOTIDE SEQUENCE [LARGE SCALE GENOMIC DNA]</scope>
    <source>
        <strain evidence="2">IBRC-M 10987</strain>
    </source>
</reference>
<keyword evidence="2" id="KW-1185">Reference proteome</keyword>
<protein>
    <submittedName>
        <fullName evidence="1">Uncharacterized protein</fullName>
    </submittedName>
</protein>
<accession>A0ABV8K914</accession>
<sequence>MRAKFILVLLVVGIVPMQLIGWAGYYFAQKTIISQAGQIRQQALQQSIAAADDRLYQLQMLAAAAR</sequence>
<proteinExistence type="predicted"/>
<organism evidence="1 2">
    <name type="scientific">Paenibacillus xanthanilyticus</name>
    <dbReference type="NCBI Taxonomy" id="1783531"/>
    <lineage>
        <taxon>Bacteria</taxon>
        <taxon>Bacillati</taxon>
        <taxon>Bacillota</taxon>
        <taxon>Bacilli</taxon>
        <taxon>Bacillales</taxon>
        <taxon>Paenibacillaceae</taxon>
        <taxon>Paenibacillus</taxon>
    </lineage>
</organism>
<dbReference type="RefSeq" id="WP_377721167.1">
    <property type="nucleotide sequence ID" value="NZ_JBHSAM010000034.1"/>
</dbReference>
<dbReference type="EMBL" id="JBHSAM010000034">
    <property type="protein sequence ID" value="MFC4102545.1"/>
    <property type="molecule type" value="Genomic_DNA"/>
</dbReference>
<evidence type="ECO:0000313" key="2">
    <source>
        <dbReference type="Proteomes" id="UP001595715"/>
    </source>
</evidence>
<name>A0ABV8K914_9BACL</name>
<evidence type="ECO:0000313" key="1">
    <source>
        <dbReference type="EMBL" id="MFC4102545.1"/>
    </source>
</evidence>